<accession>A0A512HW15</accession>
<organism evidence="1 2">
    <name type="scientific">Aeromicrobium flavum</name>
    <dbReference type="NCBI Taxonomy" id="416568"/>
    <lineage>
        <taxon>Bacteria</taxon>
        <taxon>Bacillati</taxon>
        <taxon>Actinomycetota</taxon>
        <taxon>Actinomycetes</taxon>
        <taxon>Propionibacteriales</taxon>
        <taxon>Nocardioidaceae</taxon>
        <taxon>Aeromicrobium</taxon>
    </lineage>
</organism>
<name>A0A512HW15_9ACTN</name>
<evidence type="ECO:0000313" key="2">
    <source>
        <dbReference type="Proteomes" id="UP000321769"/>
    </source>
</evidence>
<keyword evidence="2" id="KW-1185">Reference proteome</keyword>
<sequence>MEVTVMTEPIRRPVSQLRAGDLIAPGDGATVYVVSAISQQVGTSRRAEVVDARTGEAGHCVLLPLHDAVLTVPGRPRWLDVTDPADGSDDTVLVGPEFAVSGTARGSWEVEIDLFGRPGWEELVRGARVASSAEAA</sequence>
<reference evidence="1 2" key="1">
    <citation type="submission" date="2019-07" db="EMBL/GenBank/DDBJ databases">
        <title>Whole genome shotgun sequence of Aeromicrobium flavum NBRC 107625.</title>
        <authorList>
            <person name="Hosoyama A."/>
            <person name="Uohara A."/>
            <person name="Ohji S."/>
            <person name="Ichikawa N."/>
        </authorList>
    </citation>
    <scope>NUCLEOTIDE SEQUENCE [LARGE SCALE GENOMIC DNA]</scope>
    <source>
        <strain evidence="1 2">NBRC 107625</strain>
    </source>
</reference>
<gene>
    <name evidence="1" type="ORF">AFL01nite_19640</name>
</gene>
<evidence type="ECO:0000313" key="1">
    <source>
        <dbReference type="EMBL" id="GEO89637.1"/>
    </source>
</evidence>
<protein>
    <submittedName>
        <fullName evidence="1">Uncharacterized protein</fullName>
    </submittedName>
</protein>
<dbReference type="Proteomes" id="UP000321769">
    <property type="component" value="Unassembled WGS sequence"/>
</dbReference>
<proteinExistence type="predicted"/>
<comment type="caution">
    <text evidence="1">The sequence shown here is derived from an EMBL/GenBank/DDBJ whole genome shotgun (WGS) entry which is preliminary data.</text>
</comment>
<dbReference type="EMBL" id="BJZQ01000009">
    <property type="protein sequence ID" value="GEO89637.1"/>
    <property type="molecule type" value="Genomic_DNA"/>
</dbReference>
<dbReference type="AlphaFoldDB" id="A0A512HW15"/>